<feature type="compositionally biased region" description="Acidic residues" evidence="8">
    <location>
        <begin position="1400"/>
        <end position="1417"/>
    </location>
</feature>
<dbReference type="Gene3D" id="1.25.40.10">
    <property type="entry name" value="Tetratricopeptide repeat domain"/>
    <property type="match status" value="1"/>
</dbReference>
<keyword evidence="4" id="KW-0802">TPR repeat</keyword>
<evidence type="ECO:0000256" key="1">
    <source>
        <dbReference type="ARBA" id="ARBA00004138"/>
    </source>
</evidence>
<evidence type="ECO:0000256" key="7">
    <source>
        <dbReference type="PROSITE-ProRule" id="PRU00221"/>
    </source>
</evidence>
<dbReference type="Proteomes" id="UP000232323">
    <property type="component" value="Unassembled WGS sequence"/>
</dbReference>
<evidence type="ECO:0000256" key="4">
    <source>
        <dbReference type="ARBA" id="ARBA00022803"/>
    </source>
</evidence>
<evidence type="ECO:0000256" key="3">
    <source>
        <dbReference type="ARBA" id="ARBA00022737"/>
    </source>
</evidence>
<dbReference type="InterPro" id="IPR056156">
    <property type="entry name" value="TPR_IF140_C"/>
</dbReference>
<feature type="domain" description="IFT140 first beta-propeller" evidence="9">
    <location>
        <begin position="200"/>
        <end position="384"/>
    </location>
</feature>
<dbReference type="EMBL" id="BEGY01000002">
    <property type="protein sequence ID" value="GAX73042.1"/>
    <property type="molecule type" value="Genomic_DNA"/>
</dbReference>
<evidence type="ECO:0000259" key="11">
    <source>
        <dbReference type="Pfam" id="PF24760"/>
    </source>
</evidence>
<dbReference type="Gene3D" id="1.25.40.470">
    <property type="match status" value="1"/>
</dbReference>
<evidence type="ECO:0000313" key="14">
    <source>
        <dbReference type="Proteomes" id="UP000232323"/>
    </source>
</evidence>
<dbReference type="InterPro" id="IPR056154">
    <property type="entry name" value="Beta-prop_IFT140_1st"/>
</dbReference>
<feature type="region of interest" description="Disordered" evidence="8">
    <location>
        <begin position="1378"/>
        <end position="1417"/>
    </location>
</feature>
<dbReference type="SUPFAM" id="SSF50978">
    <property type="entry name" value="WD40 repeat-like"/>
    <property type="match status" value="1"/>
</dbReference>
<dbReference type="PROSITE" id="PS50082">
    <property type="entry name" value="WD_REPEATS_2"/>
    <property type="match status" value="1"/>
</dbReference>
<dbReference type="InterPro" id="IPR015943">
    <property type="entry name" value="WD40/YVTN_repeat-like_dom_sf"/>
</dbReference>
<comment type="subcellular location">
    <subcellularLocation>
        <location evidence="1">Cell projection</location>
        <location evidence="1">Cilium</location>
    </subcellularLocation>
</comment>
<dbReference type="InterPro" id="IPR001680">
    <property type="entry name" value="WD40_rpt"/>
</dbReference>
<proteinExistence type="predicted"/>
<feature type="domain" description="IFT140 second beta-propeller" evidence="10">
    <location>
        <begin position="603"/>
        <end position="683"/>
    </location>
</feature>
<keyword evidence="14" id="KW-1185">Reference proteome</keyword>
<dbReference type="Pfam" id="PF24762">
    <property type="entry name" value="TPR_IF140-IFT172"/>
    <property type="match status" value="1"/>
</dbReference>
<dbReference type="GO" id="GO:0030991">
    <property type="term" value="C:intraciliary transport particle A"/>
    <property type="evidence" value="ECO:0007669"/>
    <property type="project" value="TreeGrafter"/>
</dbReference>
<evidence type="ECO:0000256" key="6">
    <source>
        <dbReference type="ARBA" id="ARBA00023273"/>
    </source>
</evidence>
<dbReference type="Pfam" id="PF24760">
    <property type="entry name" value="TPR_IF140_C"/>
    <property type="match status" value="1"/>
</dbReference>
<dbReference type="OrthoDB" id="10258787at2759"/>
<dbReference type="STRING" id="1157962.A0A250WQU6"/>
<gene>
    <name evidence="13" type="ORF">CEUSTIGMA_g494.t1</name>
</gene>
<feature type="domain" description="IFT140 second beta-propeller" evidence="10">
    <location>
        <begin position="400"/>
        <end position="602"/>
    </location>
</feature>
<dbReference type="PANTHER" id="PTHR15722">
    <property type="entry name" value="IFT140/172-RELATED"/>
    <property type="match status" value="1"/>
</dbReference>
<dbReference type="SMART" id="SM00320">
    <property type="entry name" value="WD40"/>
    <property type="match status" value="4"/>
</dbReference>
<dbReference type="FunFam" id="1.25.40.470:FF:000015">
    <property type="entry name" value="Intraflagellar transport particle protein 140"/>
    <property type="match status" value="1"/>
</dbReference>
<keyword evidence="6" id="KW-0966">Cell projection</keyword>
<organism evidence="13 14">
    <name type="scientific">Chlamydomonas eustigma</name>
    <dbReference type="NCBI Taxonomy" id="1157962"/>
    <lineage>
        <taxon>Eukaryota</taxon>
        <taxon>Viridiplantae</taxon>
        <taxon>Chlorophyta</taxon>
        <taxon>core chlorophytes</taxon>
        <taxon>Chlorophyceae</taxon>
        <taxon>CS clade</taxon>
        <taxon>Chlamydomonadales</taxon>
        <taxon>Chlamydomonadaceae</taxon>
        <taxon>Chlamydomonas</taxon>
    </lineage>
</organism>
<dbReference type="PANTHER" id="PTHR15722:SF7">
    <property type="entry name" value="INTRAFLAGELLAR TRANSPORT PROTEIN 140 HOMOLOG"/>
    <property type="match status" value="1"/>
</dbReference>
<dbReference type="InterPro" id="IPR056155">
    <property type="entry name" value="Beta-prop_IFT140_2nd"/>
</dbReference>
<dbReference type="InterPro" id="IPR056168">
    <property type="entry name" value="TPR_IF140/IFT172/WDR19"/>
</dbReference>
<dbReference type="Pfam" id="PF23385">
    <property type="entry name" value="Beta-prop_IFT140_2nd"/>
    <property type="match status" value="2"/>
</dbReference>
<evidence type="ECO:0000256" key="5">
    <source>
        <dbReference type="ARBA" id="ARBA00023069"/>
    </source>
</evidence>
<dbReference type="InterPro" id="IPR011990">
    <property type="entry name" value="TPR-like_helical_dom_sf"/>
</dbReference>
<protein>
    <submittedName>
        <fullName evidence="13">Uncharacterized protein</fullName>
    </submittedName>
</protein>
<evidence type="ECO:0000313" key="13">
    <source>
        <dbReference type="EMBL" id="GAX73042.1"/>
    </source>
</evidence>
<evidence type="ECO:0000259" key="9">
    <source>
        <dbReference type="Pfam" id="PF23383"/>
    </source>
</evidence>
<feature type="compositionally biased region" description="Polar residues" evidence="8">
    <location>
        <begin position="1384"/>
        <end position="1394"/>
    </location>
</feature>
<evidence type="ECO:0000259" key="12">
    <source>
        <dbReference type="Pfam" id="PF24762"/>
    </source>
</evidence>
<dbReference type="GO" id="GO:0036064">
    <property type="term" value="C:ciliary basal body"/>
    <property type="evidence" value="ECO:0007669"/>
    <property type="project" value="TreeGrafter"/>
</dbReference>
<keyword evidence="3" id="KW-0677">Repeat</keyword>
<keyword evidence="2 7" id="KW-0853">WD repeat</keyword>
<feature type="domain" description="IF140/IFT172/WDR19 TPR" evidence="12">
    <location>
        <begin position="734"/>
        <end position="1219"/>
    </location>
</feature>
<dbReference type="GO" id="GO:0035721">
    <property type="term" value="P:intraciliary retrograde transport"/>
    <property type="evidence" value="ECO:0007669"/>
    <property type="project" value="TreeGrafter"/>
</dbReference>
<dbReference type="Pfam" id="PF23383">
    <property type="entry name" value="Beta-prop_IFT140_1st"/>
    <property type="match status" value="2"/>
</dbReference>
<dbReference type="Gene3D" id="2.130.10.10">
    <property type="entry name" value="YVTN repeat-like/Quinoprotein amine dehydrogenase"/>
    <property type="match status" value="2"/>
</dbReference>
<comment type="caution">
    <text evidence="13">The sequence shown here is derived from an EMBL/GenBank/DDBJ whole genome shotgun (WGS) entry which is preliminary data.</text>
</comment>
<reference evidence="13 14" key="1">
    <citation type="submission" date="2017-08" db="EMBL/GenBank/DDBJ databases">
        <title>Acidophilic green algal genome provides insights into adaptation to an acidic environment.</title>
        <authorList>
            <person name="Hirooka S."/>
            <person name="Hirose Y."/>
            <person name="Kanesaki Y."/>
            <person name="Higuchi S."/>
            <person name="Fujiwara T."/>
            <person name="Onuma R."/>
            <person name="Era A."/>
            <person name="Ohbayashi R."/>
            <person name="Uzuka A."/>
            <person name="Nozaki H."/>
            <person name="Yoshikawa H."/>
            <person name="Miyagishima S.Y."/>
        </authorList>
    </citation>
    <scope>NUCLEOTIDE SEQUENCE [LARGE SCALE GENOMIC DNA]</scope>
    <source>
        <strain evidence="13 14">NIES-2499</strain>
    </source>
</reference>
<feature type="domain" description="IF140 C-terminal TPR" evidence="11">
    <location>
        <begin position="1227"/>
        <end position="1352"/>
    </location>
</feature>
<dbReference type="SUPFAM" id="SSF48452">
    <property type="entry name" value="TPR-like"/>
    <property type="match status" value="1"/>
</dbReference>
<evidence type="ECO:0000256" key="2">
    <source>
        <dbReference type="ARBA" id="ARBA00022574"/>
    </source>
</evidence>
<keyword evidence="5" id="KW-0969">Cilium</keyword>
<name>A0A250WQU6_9CHLO</name>
<dbReference type="InterPro" id="IPR036322">
    <property type="entry name" value="WD40_repeat_dom_sf"/>
</dbReference>
<dbReference type="GO" id="GO:0005930">
    <property type="term" value="C:axoneme"/>
    <property type="evidence" value="ECO:0007669"/>
    <property type="project" value="TreeGrafter"/>
</dbReference>
<evidence type="ECO:0000259" key="10">
    <source>
        <dbReference type="Pfam" id="PF23385"/>
    </source>
</evidence>
<feature type="domain" description="IFT140 first beta-propeller" evidence="9">
    <location>
        <begin position="3"/>
        <end position="167"/>
    </location>
</feature>
<sequence length="1417" mass="158496">MEIYYTTKIEARVGQAAAWSKASGYPALLAVAISPNAVGIFNEEGRSLDPNNALTIKNVRGTECLKLAWHPLLPLLAIGWRDGAVSFWNAEERHTEEDSKTHRSPISSMNWNQSGDRLFTTDENAKLSVWKTDRLMRPIHMVSYDEQPGCKIQLCTMGPTENNADSGVISTTVYYGVNQVVNQNTETILKWANDQGYTGLVQVLPDEAQAIIYYAEKDQLVVTTSGCSMLLLAKDEAEPGTWQTLSKMKFATGTGEAASQLQVCWACEHTLASASDKDNVVRLYNFDTEDNYVLQPELPPESVGGVNKIACLASDLRFGLLACGTTTGSITVFKYSSPNRDGEPVLDFSKCWEPQPAFQVTSRVSTMEWGPNPRLMNVVTPDSVSACRKTLLKHCFRDGYVVIQSGVDQLIVEVPDGEDKQPARLKAGMQMLGLDMSRGTILVYDGTRAVVHKYNDSSEISEVSRFETTARAMAVHNDSVFRTAEDRVEVCNAAGTVKQTLAFDDIQGSPYMLNICRDYLAAVTLNNYVRVFKVAGREAKPHAGPGLVIPLEFSHLKVDQMAVNATGTMVSVLVSSKDHLSDGKMFVYCSETNSTVMYDFTKDGRIPQAMMWDVSESKLLSVQTLSQERDELLDIPSASGKHVTEVALMFVSPDHGVLMQEYQNISETGAKGFVGLQAPYLILNKPTAATLASGRVVNCNSEKMVMRGFAGMQGNDEKVQRALLEFSYNLAINNMDEAFRSVKAIKSTAVWENMAHLCIKNKRLDVAEHCLGKMENARGARAAREAKSIPELDARVGCVAVHLGMVEDAKKLYIGSERYDLLNKLYRASGQWDKALEIAEKHDRIHLKPTHYAYAKHLEKTGDLTEALKHYELSGCANTEVPRMFFETHQIDELEKYITSKGESHDLVMWWAKYCESQGDLDGASKLYEKAGDGLSVVRILCYTKKFVAAEEEVERLGDPAAAFHLARQFEAQEKIVDAIRYYAQAKRFSHGVRLAKKYEMDSELTNMALKSTPNVMIDAADYLNEKGEHDKAATLYMKGGKLSKAVEMCFAAKLFDVLQMIADDLEASKDPGLYARCAEFFMQHGQFGKAVKMLIAAQQHTRALELCIEHEVTISEEMAEAMTPSKDLMAAEERNLVLQRIAKVAKRQGSWQLAAKKYTQAGEKIKAMKALLRSGDTEKIVFFAGVSRQKEIYLMAANYLQTLDWHSDGEIMKNIINFYSKAQAMDNLAAFYETCAQIEIDEYRDYEKALQAMRESLRYLEKSKSEERDMRIGAVSHRISMTEKFVSARQVIATNAEQAMDLCNDILLGIPQHSQDQDTGIRVGDVFALMIEYWYGQRNAAQAYKLVEQMRSRNIILSPYLDQRMIEDIYKAIGVDLPDDRQAQQQRSPTRPSYNPEDGYVEEDMIPDDLPMVEDE</sequence>
<accession>A0A250WQU6</accession>
<evidence type="ECO:0000256" key="8">
    <source>
        <dbReference type="SAM" id="MobiDB-lite"/>
    </source>
</evidence>
<feature type="repeat" description="WD" evidence="7">
    <location>
        <begin position="99"/>
        <end position="131"/>
    </location>
</feature>